<gene>
    <name evidence="1" type="ORF">ANCCAN_27089</name>
</gene>
<evidence type="ECO:0000313" key="2">
    <source>
        <dbReference type="Proteomes" id="UP000252519"/>
    </source>
</evidence>
<dbReference type="EMBL" id="JOJR01004740">
    <property type="protein sequence ID" value="RCN27178.1"/>
    <property type="molecule type" value="Genomic_DNA"/>
</dbReference>
<evidence type="ECO:0000313" key="1">
    <source>
        <dbReference type="EMBL" id="RCN27178.1"/>
    </source>
</evidence>
<dbReference type="AlphaFoldDB" id="A0A368F6G0"/>
<protein>
    <submittedName>
        <fullName evidence="1">Uncharacterized protein</fullName>
    </submittedName>
</protein>
<name>A0A368F6G0_ANCCA</name>
<accession>A0A368F6G0</accession>
<dbReference type="Proteomes" id="UP000252519">
    <property type="component" value="Unassembled WGS sequence"/>
</dbReference>
<sequence length="72" mass="8201">MINTSTFNAFSASSAPDRWVSQDSTRLPMAHTFARRISELLAEGPPIHQPYPKHQLRHQDQPLSMVNKLLTM</sequence>
<organism evidence="1 2">
    <name type="scientific">Ancylostoma caninum</name>
    <name type="common">Dog hookworm</name>
    <dbReference type="NCBI Taxonomy" id="29170"/>
    <lineage>
        <taxon>Eukaryota</taxon>
        <taxon>Metazoa</taxon>
        <taxon>Ecdysozoa</taxon>
        <taxon>Nematoda</taxon>
        <taxon>Chromadorea</taxon>
        <taxon>Rhabditida</taxon>
        <taxon>Rhabditina</taxon>
        <taxon>Rhabditomorpha</taxon>
        <taxon>Strongyloidea</taxon>
        <taxon>Ancylostomatidae</taxon>
        <taxon>Ancylostomatinae</taxon>
        <taxon>Ancylostoma</taxon>
    </lineage>
</organism>
<proteinExistence type="predicted"/>
<comment type="caution">
    <text evidence="1">The sequence shown here is derived from an EMBL/GenBank/DDBJ whole genome shotgun (WGS) entry which is preliminary data.</text>
</comment>
<keyword evidence="2" id="KW-1185">Reference proteome</keyword>
<reference evidence="1 2" key="1">
    <citation type="submission" date="2014-10" db="EMBL/GenBank/DDBJ databases">
        <title>Draft genome of the hookworm Ancylostoma caninum.</title>
        <authorList>
            <person name="Mitreva M."/>
        </authorList>
    </citation>
    <scope>NUCLEOTIDE SEQUENCE [LARGE SCALE GENOMIC DNA]</scope>
    <source>
        <strain evidence="1 2">Baltimore</strain>
    </source>
</reference>